<dbReference type="AlphaFoldDB" id="A0A9N8EEW9"/>
<comment type="caution">
    <text evidence="3">The sequence shown here is derived from an EMBL/GenBank/DDBJ whole genome shotgun (WGS) entry which is preliminary data.</text>
</comment>
<dbReference type="InterPro" id="IPR049227">
    <property type="entry name" value="DUF6824"/>
</dbReference>
<dbReference type="EMBL" id="CAICTM010001079">
    <property type="protein sequence ID" value="CAB9520191.1"/>
    <property type="molecule type" value="Genomic_DNA"/>
</dbReference>
<gene>
    <name evidence="3" type="ORF">SEMRO_1081_G239130.1</name>
</gene>
<evidence type="ECO:0000256" key="1">
    <source>
        <dbReference type="SAM" id="MobiDB-lite"/>
    </source>
</evidence>
<feature type="compositionally biased region" description="Low complexity" evidence="1">
    <location>
        <begin position="231"/>
        <end position="244"/>
    </location>
</feature>
<sequence>MAGLESIALAVDFLERERKEAGDNPASASRAPPQSGANAAPLTAAPIPSRSSFVNVPRRVSSESMYEDGGARNKSPVTGTLPPQDLALAETLSPEAISRMVEDLADDGEFKGPPMPPPAPTEVITRVQDCDVLCGRGGETNHHSGNVKYRTLVKRYQPLYIMSKRRDKPLIASKIVRLVRHMGGRFLRKDKTNTWRDVGNTKAREKTSQALREGAPDLRSPQKANSHTTKQQQQPPQASAPPSSLGARKHAEFLAGANHPYAAPPGLGIYTTKPRVVEGEADVPPPKKMRLVSGPLPPQAPIPVHGLPPQFWAGAPPPPPHAMMHHHHHHHATRTPPPPFMGNMGMGVVTPNDMPVGLPPPPPPPPPQPPLVSSPRSFAATVSADDDDSRSASGSSASRSMPRGPRLKLLKRRLQEEAAQKGD</sequence>
<feature type="domain" description="DUF6824" evidence="2">
    <location>
        <begin position="131"/>
        <end position="213"/>
    </location>
</feature>
<evidence type="ECO:0000259" key="2">
    <source>
        <dbReference type="Pfam" id="PF20710"/>
    </source>
</evidence>
<feature type="region of interest" description="Disordered" evidence="1">
    <location>
        <begin position="350"/>
        <end position="408"/>
    </location>
</feature>
<dbReference type="Pfam" id="PF20710">
    <property type="entry name" value="DUF6824"/>
    <property type="match status" value="1"/>
</dbReference>
<accession>A0A9N8EEW9</accession>
<reference evidence="3" key="1">
    <citation type="submission" date="2020-06" db="EMBL/GenBank/DDBJ databases">
        <authorList>
            <consortium name="Plant Systems Biology data submission"/>
        </authorList>
    </citation>
    <scope>NUCLEOTIDE SEQUENCE</scope>
    <source>
        <strain evidence="3">D6</strain>
    </source>
</reference>
<feature type="compositionally biased region" description="Low complexity" evidence="1">
    <location>
        <begin position="391"/>
        <end position="404"/>
    </location>
</feature>
<feature type="region of interest" description="Disordered" evidence="1">
    <location>
        <begin position="18"/>
        <end position="83"/>
    </location>
</feature>
<organism evidence="3 4">
    <name type="scientific">Seminavis robusta</name>
    <dbReference type="NCBI Taxonomy" id="568900"/>
    <lineage>
        <taxon>Eukaryota</taxon>
        <taxon>Sar</taxon>
        <taxon>Stramenopiles</taxon>
        <taxon>Ochrophyta</taxon>
        <taxon>Bacillariophyta</taxon>
        <taxon>Bacillariophyceae</taxon>
        <taxon>Bacillariophycidae</taxon>
        <taxon>Naviculales</taxon>
        <taxon>Naviculaceae</taxon>
        <taxon>Seminavis</taxon>
    </lineage>
</organism>
<feature type="region of interest" description="Disordered" evidence="1">
    <location>
        <begin position="193"/>
        <end position="246"/>
    </location>
</feature>
<dbReference type="OrthoDB" id="46262at2759"/>
<evidence type="ECO:0000313" key="4">
    <source>
        <dbReference type="Proteomes" id="UP001153069"/>
    </source>
</evidence>
<protein>
    <recommendedName>
        <fullName evidence="2">DUF6824 domain-containing protein</fullName>
    </recommendedName>
</protein>
<evidence type="ECO:0000313" key="3">
    <source>
        <dbReference type="EMBL" id="CAB9520191.1"/>
    </source>
</evidence>
<keyword evidence="4" id="KW-1185">Reference proteome</keyword>
<proteinExistence type="predicted"/>
<name>A0A9N8EEW9_9STRA</name>
<feature type="compositionally biased region" description="Pro residues" evidence="1">
    <location>
        <begin position="357"/>
        <end position="372"/>
    </location>
</feature>
<dbReference type="Proteomes" id="UP001153069">
    <property type="component" value="Unassembled WGS sequence"/>
</dbReference>